<sequence>MQSFRRKQKTQIQKPFPAITPQKYRHSSDEPANPDNLQLRRSKSCGDGRASAPSDEFDITTRRFGVEQNNPVRVLYCHDSSSGETEEAQDDTFKCSALCLFNDESGPMSYFDLPLELIRCSGIDTCSPVKAGFVFDKDLKGVLKKSCDSKSGSRKSCDSTRHVRFSASAPTSYPASPSLSPCITPRLMRARDEFNALLEASSH</sequence>
<comment type="caution">
    <text evidence="2">The sequence shown here is derived from an EMBL/GenBank/DDBJ whole genome shotgun (WGS) entry which is preliminary data.</text>
</comment>
<accession>A0AAP0BZJ5</accession>
<name>A0AAP0BZJ5_9ASPA</name>
<reference evidence="2 3" key="1">
    <citation type="journal article" date="2022" name="Nat. Plants">
        <title>Genomes of leafy and leafless Platanthera orchids illuminate the evolution of mycoheterotrophy.</title>
        <authorList>
            <person name="Li M.H."/>
            <person name="Liu K.W."/>
            <person name="Li Z."/>
            <person name="Lu H.C."/>
            <person name="Ye Q.L."/>
            <person name="Zhang D."/>
            <person name="Wang J.Y."/>
            <person name="Li Y.F."/>
            <person name="Zhong Z.M."/>
            <person name="Liu X."/>
            <person name="Yu X."/>
            <person name="Liu D.K."/>
            <person name="Tu X.D."/>
            <person name="Liu B."/>
            <person name="Hao Y."/>
            <person name="Liao X.Y."/>
            <person name="Jiang Y.T."/>
            <person name="Sun W.H."/>
            <person name="Chen J."/>
            <person name="Chen Y.Q."/>
            <person name="Ai Y."/>
            <person name="Zhai J.W."/>
            <person name="Wu S.S."/>
            <person name="Zhou Z."/>
            <person name="Hsiao Y.Y."/>
            <person name="Wu W.L."/>
            <person name="Chen Y.Y."/>
            <person name="Lin Y.F."/>
            <person name="Hsu J.L."/>
            <person name="Li C.Y."/>
            <person name="Wang Z.W."/>
            <person name="Zhao X."/>
            <person name="Zhong W.Y."/>
            <person name="Ma X.K."/>
            <person name="Ma L."/>
            <person name="Huang J."/>
            <person name="Chen G.Z."/>
            <person name="Huang M.Z."/>
            <person name="Huang L."/>
            <person name="Peng D.H."/>
            <person name="Luo Y.B."/>
            <person name="Zou S.Q."/>
            <person name="Chen S.P."/>
            <person name="Lan S."/>
            <person name="Tsai W.C."/>
            <person name="Van de Peer Y."/>
            <person name="Liu Z.J."/>
        </authorList>
    </citation>
    <scope>NUCLEOTIDE SEQUENCE [LARGE SCALE GENOMIC DNA]</scope>
    <source>
        <strain evidence="2">Lor287</strain>
    </source>
</reference>
<evidence type="ECO:0000313" key="3">
    <source>
        <dbReference type="Proteomes" id="UP001418222"/>
    </source>
</evidence>
<dbReference type="PANTHER" id="PTHR33672">
    <property type="entry name" value="YCF3-INTERACTING PROTEIN 1, CHLOROPLASTIC"/>
    <property type="match status" value="1"/>
</dbReference>
<organism evidence="2 3">
    <name type="scientific">Platanthera zijinensis</name>
    <dbReference type="NCBI Taxonomy" id="2320716"/>
    <lineage>
        <taxon>Eukaryota</taxon>
        <taxon>Viridiplantae</taxon>
        <taxon>Streptophyta</taxon>
        <taxon>Embryophyta</taxon>
        <taxon>Tracheophyta</taxon>
        <taxon>Spermatophyta</taxon>
        <taxon>Magnoliopsida</taxon>
        <taxon>Liliopsida</taxon>
        <taxon>Asparagales</taxon>
        <taxon>Orchidaceae</taxon>
        <taxon>Orchidoideae</taxon>
        <taxon>Orchideae</taxon>
        <taxon>Orchidinae</taxon>
        <taxon>Platanthera</taxon>
    </lineage>
</organism>
<dbReference type="InterPro" id="IPR040340">
    <property type="entry name" value="CEST/Y3IP1"/>
</dbReference>
<protein>
    <submittedName>
        <fullName evidence="2">Uncharacterized protein</fullName>
    </submittedName>
</protein>
<dbReference type="Proteomes" id="UP001418222">
    <property type="component" value="Unassembled WGS sequence"/>
</dbReference>
<dbReference type="AlphaFoldDB" id="A0AAP0BZJ5"/>
<dbReference type="GO" id="GO:0080183">
    <property type="term" value="P:response to photooxidative stress"/>
    <property type="evidence" value="ECO:0007669"/>
    <property type="project" value="InterPro"/>
</dbReference>
<gene>
    <name evidence="2" type="ORF">KSP39_PZI002174</name>
</gene>
<dbReference type="GO" id="GO:0048564">
    <property type="term" value="P:photosystem I assembly"/>
    <property type="evidence" value="ECO:0007669"/>
    <property type="project" value="InterPro"/>
</dbReference>
<evidence type="ECO:0000256" key="1">
    <source>
        <dbReference type="SAM" id="MobiDB-lite"/>
    </source>
</evidence>
<keyword evidence="3" id="KW-1185">Reference proteome</keyword>
<dbReference type="PANTHER" id="PTHR33672:SF24">
    <property type="entry name" value="OS01G0798600 PROTEIN"/>
    <property type="match status" value="1"/>
</dbReference>
<evidence type="ECO:0000313" key="2">
    <source>
        <dbReference type="EMBL" id="KAK8954002.1"/>
    </source>
</evidence>
<dbReference type="EMBL" id="JBBWWQ010000002">
    <property type="protein sequence ID" value="KAK8954002.1"/>
    <property type="molecule type" value="Genomic_DNA"/>
</dbReference>
<proteinExistence type="predicted"/>
<feature type="region of interest" description="Disordered" evidence="1">
    <location>
        <begin position="1"/>
        <end position="54"/>
    </location>
</feature>
<dbReference type="GO" id="GO:0009535">
    <property type="term" value="C:chloroplast thylakoid membrane"/>
    <property type="evidence" value="ECO:0007669"/>
    <property type="project" value="InterPro"/>
</dbReference>